<dbReference type="GO" id="GO:0000045">
    <property type="term" value="P:autophagosome assembly"/>
    <property type="evidence" value="ECO:0007669"/>
    <property type="project" value="TreeGrafter"/>
</dbReference>
<dbReference type="GO" id="GO:0000407">
    <property type="term" value="C:phagophore assembly site"/>
    <property type="evidence" value="ECO:0007669"/>
    <property type="project" value="TreeGrafter"/>
</dbReference>
<dbReference type="Proteomes" id="UP001212152">
    <property type="component" value="Unassembled WGS sequence"/>
</dbReference>
<dbReference type="GO" id="GO:0005776">
    <property type="term" value="C:autophagosome"/>
    <property type="evidence" value="ECO:0007669"/>
    <property type="project" value="TreeGrafter"/>
</dbReference>
<evidence type="ECO:0000256" key="2">
    <source>
        <dbReference type="ARBA" id="ARBA00022679"/>
    </source>
</evidence>
<dbReference type="GO" id="GO:0004674">
    <property type="term" value="F:protein serine/threonine kinase activity"/>
    <property type="evidence" value="ECO:0007669"/>
    <property type="project" value="UniProtKB-EC"/>
</dbReference>
<evidence type="ECO:0000256" key="5">
    <source>
        <dbReference type="ARBA" id="ARBA00022840"/>
    </source>
</evidence>
<dbReference type="GO" id="GO:0010506">
    <property type="term" value="P:regulation of autophagy"/>
    <property type="evidence" value="ECO:0007669"/>
    <property type="project" value="InterPro"/>
</dbReference>
<dbReference type="InterPro" id="IPR045269">
    <property type="entry name" value="Atg1-like"/>
</dbReference>
<dbReference type="PROSITE" id="PS00108">
    <property type="entry name" value="PROTEIN_KINASE_ST"/>
    <property type="match status" value="1"/>
</dbReference>
<feature type="domain" description="Protein kinase" evidence="8">
    <location>
        <begin position="15"/>
        <end position="295"/>
    </location>
</feature>
<evidence type="ECO:0000256" key="3">
    <source>
        <dbReference type="ARBA" id="ARBA00022741"/>
    </source>
</evidence>
<feature type="region of interest" description="Disordered" evidence="7">
    <location>
        <begin position="423"/>
        <end position="447"/>
    </location>
</feature>
<evidence type="ECO:0000256" key="1">
    <source>
        <dbReference type="ARBA" id="ARBA00012513"/>
    </source>
</evidence>
<dbReference type="GO" id="GO:0005829">
    <property type="term" value="C:cytosol"/>
    <property type="evidence" value="ECO:0007669"/>
    <property type="project" value="TreeGrafter"/>
</dbReference>
<comment type="caution">
    <text evidence="9">The sequence shown here is derived from an EMBL/GenBank/DDBJ whole genome shotgun (WGS) entry which is preliminary data.</text>
</comment>
<dbReference type="InterPro" id="IPR017441">
    <property type="entry name" value="Protein_kinase_ATP_BS"/>
</dbReference>
<dbReference type="PANTHER" id="PTHR24348">
    <property type="entry name" value="SERINE/THREONINE-PROTEIN KINASE UNC-51-RELATED"/>
    <property type="match status" value="1"/>
</dbReference>
<dbReference type="PROSITE" id="PS50011">
    <property type="entry name" value="PROTEIN_KINASE_DOM"/>
    <property type="match status" value="1"/>
</dbReference>
<protein>
    <recommendedName>
        <fullName evidence="1">non-specific serine/threonine protein kinase</fullName>
        <ecNumber evidence="1">2.7.11.1</ecNumber>
    </recommendedName>
</protein>
<proteinExistence type="predicted"/>
<keyword evidence="5 6" id="KW-0067">ATP-binding</keyword>
<name>A0AAD5TEK8_9FUNG</name>
<dbReference type="PANTHER" id="PTHR24348:SF22">
    <property type="entry name" value="NON-SPECIFIC SERINE_THREONINE PROTEIN KINASE"/>
    <property type="match status" value="1"/>
</dbReference>
<evidence type="ECO:0000256" key="7">
    <source>
        <dbReference type="SAM" id="MobiDB-lite"/>
    </source>
</evidence>
<dbReference type="SMART" id="SM00220">
    <property type="entry name" value="S_TKc"/>
    <property type="match status" value="1"/>
</dbReference>
<evidence type="ECO:0000256" key="4">
    <source>
        <dbReference type="ARBA" id="ARBA00022777"/>
    </source>
</evidence>
<sequence>MSTAATTPAPPLAYGILQPPIGRGTSGTVHRAFLKFDPLALPRFAVKVIQRADLRRSRKQEQVVREIALLKRLSHPNVVKFVDVEWDASCVRVVMELCTLGSLSDFLRARPGGRLEEAEAKGLLRQLAAGLSFLQSRNIAHRDIKSSNLLLTQSDPPSRTLPTLKIADFGIADDRHAQPTARTALEGGALTERIGTLLYMAPEVLTQDRYDSRCDLWSVGVVFYEMLVGKLPFRPVTSIDALLAQILSATPPSLSLPPQIASRTSAPARALVSALLTRNPAARLSFRTLFADPYLDLTHLPGPESLARGMERIVQAMEIEEQTSFAPAEGGGAVVERLDGLVDLYAAGIAHLLAYRDYLGPSHPGMGELVERIAAYIDRAEDVKELAQRLRQRSGGGSAAAADECRLMSPSPLHAVSTTAMVVAPSPPRSPATALQSRSQQDQHRSEALRSLQIAATLAADTRDPGAALPHFDRGLALLLASLAASNHDDNDDNDSDREARLTEACTWMDAAEAVRRRVEQGVEQKGKNLWSRAGQTVVKKGALINVVYNGS</sequence>
<dbReference type="GO" id="GO:0016020">
    <property type="term" value="C:membrane"/>
    <property type="evidence" value="ECO:0007669"/>
    <property type="project" value="TreeGrafter"/>
</dbReference>
<organism evidence="9 10">
    <name type="scientific">Geranomyces variabilis</name>
    <dbReference type="NCBI Taxonomy" id="109894"/>
    <lineage>
        <taxon>Eukaryota</taxon>
        <taxon>Fungi</taxon>
        <taxon>Fungi incertae sedis</taxon>
        <taxon>Chytridiomycota</taxon>
        <taxon>Chytridiomycota incertae sedis</taxon>
        <taxon>Chytridiomycetes</taxon>
        <taxon>Spizellomycetales</taxon>
        <taxon>Powellomycetaceae</taxon>
        <taxon>Geranomyces</taxon>
    </lineage>
</organism>
<dbReference type="InterPro" id="IPR000719">
    <property type="entry name" value="Prot_kinase_dom"/>
</dbReference>
<dbReference type="SUPFAM" id="SSF56112">
    <property type="entry name" value="Protein kinase-like (PK-like)"/>
    <property type="match status" value="1"/>
</dbReference>
<dbReference type="PROSITE" id="PS00107">
    <property type="entry name" value="PROTEIN_KINASE_ATP"/>
    <property type="match status" value="1"/>
</dbReference>
<keyword evidence="2" id="KW-0808">Transferase</keyword>
<feature type="binding site" evidence="6">
    <location>
        <position position="47"/>
    </location>
    <ligand>
        <name>ATP</name>
        <dbReference type="ChEBI" id="CHEBI:30616"/>
    </ligand>
</feature>
<evidence type="ECO:0000313" key="9">
    <source>
        <dbReference type="EMBL" id="KAJ3174567.1"/>
    </source>
</evidence>
<dbReference type="Pfam" id="PF00069">
    <property type="entry name" value="Pkinase"/>
    <property type="match status" value="1"/>
</dbReference>
<evidence type="ECO:0000256" key="6">
    <source>
        <dbReference type="PROSITE-ProRule" id="PRU10141"/>
    </source>
</evidence>
<accession>A0AAD5TEK8</accession>
<dbReference type="AlphaFoldDB" id="A0AAD5TEK8"/>
<keyword evidence="3 6" id="KW-0547">Nucleotide-binding</keyword>
<dbReference type="InterPro" id="IPR011009">
    <property type="entry name" value="Kinase-like_dom_sf"/>
</dbReference>
<dbReference type="GO" id="GO:0005524">
    <property type="term" value="F:ATP binding"/>
    <property type="evidence" value="ECO:0007669"/>
    <property type="project" value="UniProtKB-UniRule"/>
</dbReference>
<evidence type="ECO:0000313" key="10">
    <source>
        <dbReference type="Proteomes" id="UP001212152"/>
    </source>
</evidence>
<gene>
    <name evidence="9" type="primary">ULK3</name>
    <name evidence="9" type="ORF">HDU87_007049</name>
</gene>
<reference evidence="9" key="1">
    <citation type="submission" date="2020-05" db="EMBL/GenBank/DDBJ databases">
        <title>Phylogenomic resolution of chytrid fungi.</title>
        <authorList>
            <person name="Stajich J.E."/>
            <person name="Amses K."/>
            <person name="Simmons R."/>
            <person name="Seto K."/>
            <person name="Myers J."/>
            <person name="Bonds A."/>
            <person name="Quandt C.A."/>
            <person name="Barry K."/>
            <person name="Liu P."/>
            <person name="Grigoriev I."/>
            <person name="Longcore J.E."/>
            <person name="James T.Y."/>
        </authorList>
    </citation>
    <scope>NUCLEOTIDE SEQUENCE</scope>
    <source>
        <strain evidence="9">JEL0379</strain>
    </source>
</reference>
<dbReference type="InterPro" id="IPR008271">
    <property type="entry name" value="Ser/Thr_kinase_AS"/>
</dbReference>
<dbReference type="Gene3D" id="1.10.510.10">
    <property type="entry name" value="Transferase(Phosphotransferase) domain 1"/>
    <property type="match status" value="1"/>
</dbReference>
<keyword evidence="4 9" id="KW-0418">Kinase</keyword>
<keyword evidence="10" id="KW-1185">Reference proteome</keyword>
<evidence type="ECO:0000259" key="8">
    <source>
        <dbReference type="PROSITE" id="PS50011"/>
    </source>
</evidence>
<dbReference type="EMBL" id="JADGJQ010000063">
    <property type="protein sequence ID" value="KAJ3174567.1"/>
    <property type="molecule type" value="Genomic_DNA"/>
</dbReference>
<dbReference type="EC" id="2.7.11.1" evidence="1"/>